<evidence type="ECO:0000256" key="1">
    <source>
        <dbReference type="ARBA" id="ARBA00006987"/>
    </source>
</evidence>
<comment type="similarity">
    <text evidence="1">Belongs to the UPF0065 (bug) family.</text>
</comment>
<dbReference type="PANTHER" id="PTHR42928">
    <property type="entry name" value="TRICARBOXYLATE-BINDING PROTEIN"/>
    <property type="match status" value="1"/>
</dbReference>
<name>A0A6J4J5M3_9PROT</name>
<dbReference type="EMBL" id="CADCTG010000230">
    <property type="protein sequence ID" value="CAA9269030.1"/>
    <property type="molecule type" value="Genomic_DNA"/>
</dbReference>
<sequence>MVEFTRRALAAGGGLCLAAPRPARAFPDRSLRVIVPWNAGGVTDILARAMAPSMQAALGQPVVIENRAGANGGVGAEAAARAAPDGHALFVSNADTHAINPFAFRRLAYDPVADFAPVSLFARVPFAVIAGPSQPRVSALPELLAAARAAPGRLSFASWGVASASHLSMERVARAAGVEMLHVPFTGQAPGMTAVAGGQVDAMVLPAGGAEALARDGRVRVLAVTSAERLAILPAAPTLREAGVDVVTGNWFAFHVPARTPEPVVRRLSAVTAEVLRVPSVVEVFRQQATNPEATSPEGLGAFVREERERWAAVIRAANIQLE</sequence>
<protein>
    <submittedName>
        <fullName evidence="2">BUG/TctC family periplasmic protein</fullName>
    </submittedName>
</protein>
<evidence type="ECO:0000313" key="2">
    <source>
        <dbReference type="EMBL" id="CAA9269030.1"/>
    </source>
</evidence>
<dbReference type="Pfam" id="PF03401">
    <property type="entry name" value="TctC"/>
    <property type="match status" value="1"/>
</dbReference>
<proteinExistence type="inferred from homology"/>
<dbReference type="Gene3D" id="3.40.190.10">
    <property type="entry name" value="Periplasmic binding protein-like II"/>
    <property type="match status" value="1"/>
</dbReference>
<organism evidence="2">
    <name type="scientific">uncultured Acetobacteraceae bacterium</name>
    <dbReference type="NCBI Taxonomy" id="169975"/>
    <lineage>
        <taxon>Bacteria</taxon>
        <taxon>Pseudomonadati</taxon>
        <taxon>Pseudomonadota</taxon>
        <taxon>Alphaproteobacteria</taxon>
        <taxon>Acetobacterales</taxon>
        <taxon>Acetobacteraceae</taxon>
        <taxon>environmental samples</taxon>
    </lineage>
</organism>
<gene>
    <name evidence="2" type="ORF">AVDCRST_MAG08-3094</name>
</gene>
<dbReference type="InterPro" id="IPR042100">
    <property type="entry name" value="Bug_dom1"/>
</dbReference>
<dbReference type="PANTHER" id="PTHR42928:SF5">
    <property type="entry name" value="BLR1237 PROTEIN"/>
    <property type="match status" value="1"/>
</dbReference>
<accession>A0A6J4J5M3</accession>
<dbReference type="PIRSF" id="PIRSF017082">
    <property type="entry name" value="YflP"/>
    <property type="match status" value="1"/>
</dbReference>
<dbReference type="SUPFAM" id="SSF53850">
    <property type="entry name" value="Periplasmic binding protein-like II"/>
    <property type="match status" value="1"/>
</dbReference>
<dbReference type="Gene3D" id="3.40.190.150">
    <property type="entry name" value="Bordetella uptake gene, domain 1"/>
    <property type="match status" value="1"/>
</dbReference>
<dbReference type="InterPro" id="IPR005064">
    <property type="entry name" value="BUG"/>
</dbReference>
<reference evidence="2" key="1">
    <citation type="submission" date="2020-02" db="EMBL/GenBank/DDBJ databases">
        <authorList>
            <person name="Meier V. D."/>
        </authorList>
    </citation>
    <scope>NUCLEOTIDE SEQUENCE</scope>
    <source>
        <strain evidence="2">AVDCRST_MAG08</strain>
    </source>
</reference>
<dbReference type="CDD" id="cd07012">
    <property type="entry name" value="PBP2_Bug_TTT"/>
    <property type="match status" value="1"/>
</dbReference>
<dbReference type="AlphaFoldDB" id="A0A6J4J5M3"/>